<feature type="region of interest" description="Disordered" evidence="6">
    <location>
        <begin position="157"/>
        <end position="253"/>
    </location>
</feature>
<dbReference type="GO" id="GO:0034605">
    <property type="term" value="P:cellular response to heat"/>
    <property type="evidence" value="ECO:0007669"/>
    <property type="project" value="TreeGrafter"/>
</dbReference>
<evidence type="ECO:0000256" key="4">
    <source>
        <dbReference type="PROSITE-ProRule" id="PRU00285"/>
    </source>
</evidence>
<dbReference type="GO" id="GO:0006952">
    <property type="term" value="P:defense response"/>
    <property type="evidence" value="ECO:0007669"/>
    <property type="project" value="UniProtKB-KW"/>
</dbReference>
<evidence type="ECO:0000259" key="7">
    <source>
        <dbReference type="PROSITE" id="PS01031"/>
    </source>
</evidence>
<accession>A0A8T0UH63</accession>
<feature type="compositionally biased region" description="Basic and acidic residues" evidence="6">
    <location>
        <begin position="10"/>
        <end position="23"/>
    </location>
</feature>
<comment type="subcellular location">
    <subcellularLocation>
        <location evidence="1">Cell membrane</location>
        <topology evidence="1">Single-pass membrane protein</topology>
    </subcellularLocation>
</comment>
<evidence type="ECO:0000313" key="8">
    <source>
        <dbReference type="EMBL" id="KAG2621408.1"/>
    </source>
</evidence>
<evidence type="ECO:0000256" key="2">
    <source>
        <dbReference type="ARBA" id="ARBA00022475"/>
    </source>
</evidence>
<feature type="compositionally biased region" description="Polar residues" evidence="6">
    <location>
        <begin position="30"/>
        <end position="42"/>
    </location>
</feature>
<name>A0A8T0UH63_PANVG</name>
<dbReference type="Gene3D" id="2.60.40.790">
    <property type="match status" value="1"/>
</dbReference>
<dbReference type="SUPFAM" id="SSF49764">
    <property type="entry name" value="HSP20-like chaperones"/>
    <property type="match status" value="1"/>
</dbReference>
<keyword evidence="2" id="KW-0472">Membrane</keyword>
<dbReference type="CDD" id="cd06464">
    <property type="entry name" value="ACD_sHsps-like"/>
    <property type="match status" value="1"/>
</dbReference>
<keyword evidence="3" id="KW-0611">Plant defense</keyword>
<feature type="compositionally biased region" description="Basic and acidic residues" evidence="6">
    <location>
        <begin position="210"/>
        <end position="220"/>
    </location>
</feature>
<feature type="domain" description="SHSP" evidence="7">
    <location>
        <begin position="68"/>
        <end position="172"/>
    </location>
</feature>
<keyword evidence="2" id="KW-1003">Cell membrane</keyword>
<dbReference type="InterPro" id="IPR002068">
    <property type="entry name" value="A-crystallin/Hsp20_dom"/>
</dbReference>
<comment type="caution">
    <text evidence="8">The sequence shown here is derived from an EMBL/GenBank/DDBJ whole genome shotgun (WGS) entry which is preliminary data.</text>
</comment>
<dbReference type="Proteomes" id="UP000823388">
    <property type="component" value="Chromosome 3N"/>
</dbReference>
<dbReference type="PANTHER" id="PTHR43670">
    <property type="entry name" value="HEAT SHOCK PROTEIN 26"/>
    <property type="match status" value="1"/>
</dbReference>
<feature type="compositionally biased region" description="Acidic residues" evidence="6">
    <location>
        <begin position="237"/>
        <end position="253"/>
    </location>
</feature>
<dbReference type="EMBL" id="CM029042">
    <property type="protein sequence ID" value="KAG2621408.1"/>
    <property type="molecule type" value="Genomic_DNA"/>
</dbReference>
<dbReference type="AlphaFoldDB" id="A0A8T0UH63"/>
<evidence type="ECO:0000313" key="9">
    <source>
        <dbReference type="Proteomes" id="UP000823388"/>
    </source>
</evidence>
<evidence type="ECO:0000256" key="3">
    <source>
        <dbReference type="ARBA" id="ARBA00022821"/>
    </source>
</evidence>
<evidence type="ECO:0000256" key="1">
    <source>
        <dbReference type="ARBA" id="ARBA00004162"/>
    </source>
</evidence>
<reference evidence="8" key="1">
    <citation type="submission" date="2020-05" db="EMBL/GenBank/DDBJ databases">
        <title>WGS assembly of Panicum virgatum.</title>
        <authorList>
            <person name="Lovell J.T."/>
            <person name="Jenkins J."/>
            <person name="Shu S."/>
            <person name="Juenger T.E."/>
            <person name="Schmutz J."/>
        </authorList>
    </citation>
    <scope>NUCLEOTIDE SEQUENCE</scope>
    <source>
        <strain evidence="8">AP13</strain>
    </source>
</reference>
<dbReference type="InterPro" id="IPR008978">
    <property type="entry name" value="HSP20-like_chaperone"/>
</dbReference>
<gene>
    <name evidence="8" type="ORF">PVAP13_3NG307463</name>
</gene>
<feature type="compositionally biased region" description="Pro residues" evidence="6">
    <location>
        <begin position="159"/>
        <end position="178"/>
    </location>
</feature>
<dbReference type="GO" id="GO:0005886">
    <property type="term" value="C:plasma membrane"/>
    <property type="evidence" value="ECO:0007669"/>
    <property type="project" value="UniProtKB-SubCell"/>
</dbReference>
<organism evidence="8 9">
    <name type="scientific">Panicum virgatum</name>
    <name type="common">Blackwell switchgrass</name>
    <dbReference type="NCBI Taxonomy" id="38727"/>
    <lineage>
        <taxon>Eukaryota</taxon>
        <taxon>Viridiplantae</taxon>
        <taxon>Streptophyta</taxon>
        <taxon>Embryophyta</taxon>
        <taxon>Tracheophyta</taxon>
        <taxon>Spermatophyta</taxon>
        <taxon>Magnoliopsida</taxon>
        <taxon>Liliopsida</taxon>
        <taxon>Poales</taxon>
        <taxon>Poaceae</taxon>
        <taxon>PACMAD clade</taxon>
        <taxon>Panicoideae</taxon>
        <taxon>Panicodae</taxon>
        <taxon>Paniceae</taxon>
        <taxon>Panicinae</taxon>
        <taxon>Panicum</taxon>
        <taxon>Panicum sect. Hiantes</taxon>
    </lineage>
</organism>
<feature type="region of interest" description="Disordered" evidence="6">
    <location>
        <begin position="1"/>
        <end position="47"/>
    </location>
</feature>
<dbReference type="PROSITE" id="PS01031">
    <property type="entry name" value="SHSP"/>
    <property type="match status" value="1"/>
</dbReference>
<keyword evidence="9" id="KW-1185">Reference proteome</keyword>
<protein>
    <recommendedName>
        <fullName evidence="7">SHSP domain-containing protein</fullName>
    </recommendedName>
</protein>
<dbReference type="Pfam" id="PF00011">
    <property type="entry name" value="HSP20"/>
    <property type="match status" value="1"/>
</dbReference>
<proteinExistence type="inferred from homology"/>
<dbReference type="PANTHER" id="PTHR43670:SF41">
    <property type="entry name" value="OS12G0624100 PROTEIN"/>
    <property type="match status" value="1"/>
</dbReference>
<comment type="similarity">
    <text evidence="4 5">Belongs to the small heat shock protein (HSP20) family.</text>
</comment>
<evidence type="ECO:0000256" key="6">
    <source>
        <dbReference type="SAM" id="MobiDB-lite"/>
    </source>
</evidence>
<evidence type="ECO:0000256" key="5">
    <source>
        <dbReference type="RuleBase" id="RU003616"/>
    </source>
</evidence>
<sequence>MLTEGGAECSSKREGIKFTKQAEETGGPSGKSQVQAGKSQAQAVGEEGSLSVYARGASEYHDRRGAAREYVDFDPVVEWKLPGEDQDVVEISLPGFRKDQVRVQVDNHGVLRATGERSARGGRWARFKKDLLLPDNCDADGIRAKFEGEKLIITLPVVPAAPTPSPTEPETPPSPLPHGTPAAVPGQMKPPLQERAIAVSPSSPAPLPPRHAEEARKKQLQDATSPAALPPRLSTGGEEEEQETNGEGDGGDG</sequence>